<evidence type="ECO:0000256" key="4">
    <source>
        <dbReference type="ARBA" id="ARBA00023136"/>
    </source>
</evidence>
<dbReference type="Proteomes" id="UP000535403">
    <property type="component" value="Unassembled WGS sequence"/>
</dbReference>
<evidence type="ECO:0000256" key="5">
    <source>
        <dbReference type="PROSITE-ProRule" id="PRU00043"/>
    </source>
</evidence>
<dbReference type="PANTHER" id="PTHR24027">
    <property type="entry name" value="CADHERIN-23"/>
    <property type="match status" value="1"/>
</dbReference>
<dbReference type="Gene3D" id="2.60.40.60">
    <property type="entry name" value="Cadherins"/>
    <property type="match status" value="2"/>
</dbReference>
<dbReference type="GO" id="GO:0016339">
    <property type="term" value="P:calcium-dependent cell-cell adhesion via plasma membrane cell adhesion molecules"/>
    <property type="evidence" value="ECO:0007669"/>
    <property type="project" value="TreeGrafter"/>
</dbReference>
<evidence type="ECO:0000313" key="8">
    <source>
        <dbReference type="Proteomes" id="UP000535403"/>
    </source>
</evidence>
<dbReference type="AlphaFoldDB" id="A0A7L3XTV2"/>
<protein>
    <submittedName>
        <fullName evidence="7">CAD20 protein</fullName>
    </submittedName>
</protein>
<dbReference type="PROSITE" id="PS50268">
    <property type="entry name" value="CADHERIN_2"/>
    <property type="match status" value="1"/>
</dbReference>
<dbReference type="GO" id="GO:0016342">
    <property type="term" value="C:catenin complex"/>
    <property type="evidence" value="ECO:0007669"/>
    <property type="project" value="TreeGrafter"/>
</dbReference>
<dbReference type="GO" id="GO:0005509">
    <property type="term" value="F:calcium ion binding"/>
    <property type="evidence" value="ECO:0007669"/>
    <property type="project" value="UniProtKB-UniRule"/>
</dbReference>
<feature type="non-terminal residue" evidence="7">
    <location>
        <position position="1"/>
    </location>
</feature>
<keyword evidence="4" id="KW-0472">Membrane</keyword>
<name>A0A7L3XTV2_9AVES</name>
<keyword evidence="8" id="KW-1185">Reference proteome</keyword>
<dbReference type="SUPFAM" id="SSF49313">
    <property type="entry name" value="Cadherin-like"/>
    <property type="match status" value="1"/>
</dbReference>
<dbReference type="GO" id="GO:0045296">
    <property type="term" value="F:cadherin binding"/>
    <property type="evidence" value="ECO:0007669"/>
    <property type="project" value="TreeGrafter"/>
</dbReference>
<dbReference type="EMBL" id="VZUG01022828">
    <property type="protein sequence ID" value="NXV92094.1"/>
    <property type="molecule type" value="Genomic_DNA"/>
</dbReference>
<dbReference type="GO" id="GO:0007043">
    <property type="term" value="P:cell-cell junction assembly"/>
    <property type="evidence" value="ECO:0007669"/>
    <property type="project" value="TreeGrafter"/>
</dbReference>
<dbReference type="PROSITE" id="PS00232">
    <property type="entry name" value="CADHERIN_1"/>
    <property type="match status" value="1"/>
</dbReference>
<sequence length="82" mass="9137">GNPEKISEVNVYIQVLDVNDHAPEFPKYYETFVCENAVSGQLIQSISAVDQDDSAEGHHFYFSLAQEATNNSRFIVKDNQGG</sequence>
<dbReference type="GO" id="GO:0016477">
    <property type="term" value="P:cell migration"/>
    <property type="evidence" value="ECO:0007669"/>
    <property type="project" value="TreeGrafter"/>
</dbReference>
<evidence type="ECO:0000313" key="7">
    <source>
        <dbReference type="EMBL" id="NXV92094.1"/>
    </source>
</evidence>
<reference evidence="7 8" key="1">
    <citation type="submission" date="2019-09" db="EMBL/GenBank/DDBJ databases">
        <title>Bird 10,000 Genomes (B10K) Project - Family phase.</title>
        <authorList>
            <person name="Zhang G."/>
        </authorList>
    </citation>
    <scope>NUCLEOTIDE SEQUENCE [LARGE SCALE GENOMIC DNA]</scope>
    <source>
        <strain evidence="7">OUT-0025</strain>
        <tissue evidence="7">Blood</tissue>
    </source>
</reference>
<dbReference type="InterPro" id="IPR002126">
    <property type="entry name" value="Cadherin-like_dom"/>
</dbReference>
<dbReference type="PANTHER" id="PTHR24027:SF323">
    <property type="entry name" value="CADHERIN-19"/>
    <property type="match status" value="1"/>
</dbReference>
<dbReference type="GO" id="GO:0000902">
    <property type="term" value="P:cell morphogenesis"/>
    <property type="evidence" value="ECO:0007669"/>
    <property type="project" value="TreeGrafter"/>
</dbReference>
<dbReference type="GO" id="GO:0005912">
    <property type="term" value="C:adherens junction"/>
    <property type="evidence" value="ECO:0007669"/>
    <property type="project" value="TreeGrafter"/>
</dbReference>
<dbReference type="GO" id="GO:0007156">
    <property type="term" value="P:homophilic cell adhesion via plasma membrane adhesion molecules"/>
    <property type="evidence" value="ECO:0007669"/>
    <property type="project" value="InterPro"/>
</dbReference>
<dbReference type="InterPro" id="IPR015919">
    <property type="entry name" value="Cadherin-like_sf"/>
</dbReference>
<evidence type="ECO:0000256" key="3">
    <source>
        <dbReference type="ARBA" id="ARBA00022837"/>
    </source>
</evidence>
<dbReference type="InterPro" id="IPR020894">
    <property type="entry name" value="Cadherin_CS"/>
</dbReference>
<dbReference type="GO" id="GO:0008013">
    <property type="term" value="F:beta-catenin binding"/>
    <property type="evidence" value="ECO:0007669"/>
    <property type="project" value="TreeGrafter"/>
</dbReference>
<comment type="subcellular location">
    <subcellularLocation>
        <location evidence="1">Membrane</location>
    </subcellularLocation>
</comment>
<keyword evidence="3 5" id="KW-0106">Calcium</keyword>
<proteinExistence type="predicted"/>
<evidence type="ECO:0000256" key="1">
    <source>
        <dbReference type="ARBA" id="ARBA00004370"/>
    </source>
</evidence>
<dbReference type="InterPro" id="IPR039808">
    <property type="entry name" value="Cadherin"/>
</dbReference>
<organism evidence="7 8">
    <name type="scientific">Calonectris borealis</name>
    <name type="common">Cory's shearwater</name>
    <dbReference type="NCBI Taxonomy" id="1323832"/>
    <lineage>
        <taxon>Eukaryota</taxon>
        <taxon>Metazoa</taxon>
        <taxon>Chordata</taxon>
        <taxon>Craniata</taxon>
        <taxon>Vertebrata</taxon>
        <taxon>Euteleostomi</taxon>
        <taxon>Archelosauria</taxon>
        <taxon>Archosauria</taxon>
        <taxon>Dinosauria</taxon>
        <taxon>Saurischia</taxon>
        <taxon>Theropoda</taxon>
        <taxon>Coelurosauria</taxon>
        <taxon>Aves</taxon>
        <taxon>Neognathae</taxon>
        <taxon>Neoaves</taxon>
        <taxon>Aequornithes</taxon>
        <taxon>Procellariiformes</taxon>
        <taxon>Procellariidae</taxon>
        <taxon>Calonectris</taxon>
    </lineage>
</organism>
<comment type="caution">
    <text evidence="7">The sequence shown here is derived from an EMBL/GenBank/DDBJ whole genome shotgun (WGS) entry which is preliminary data.</text>
</comment>
<dbReference type="GO" id="GO:0034332">
    <property type="term" value="P:adherens junction organization"/>
    <property type="evidence" value="ECO:0007669"/>
    <property type="project" value="TreeGrafter"/>
</dbReference>
<accession>A0A7L3XTV2</accession>
<feature type="non-terminal residue" evidence="7">
    <location>
        <position position="82"/>
    </location>
</feature>
<keyword evidence="2" id="KW-0677">Repeat</keyword>
<evidence type="ECO:0000256" key="2">
    <source>
        <dbReference type="ARBA" id="ARBA00022737"/>
    </source>
</evidence>
<dbReference type="GO" id="GO:0044331">
    <property type="term" value="P:cell-cell adhesion mediated by cadherin"/>
    <property type="evidence" value="ECO:0007669"/>
    <property type="project" value="TreeGrafter"/>
</dbReference>
<evidence type="ECO:0000259" key="6">
    <source>
        <dbReference type="PROSITE" id="PS50268"/>
    </source>
</evidence>
<gene>
    <name evidence="7" type="primary">Cdh20_2</name>
    <name evidence="7" type="ORF">CALBOR_R01076</name>
</gene>
<feature type="domain" description="Cadherin" evidence="6">
    <location>
        <begin position="25"/>
        <end position="81"/>
    </location>
</feature>